<keyword evidence="1" id="KW-1133">Transmembrane helix</keyword>
<dbReference type="WBParaSite" id="HPLM_0001926201-mRNA-1">
    <property type="protein sequence ID" value="HPLM_0001926201-mRNA-1"/>
    <property type="gene ID" value="HPLM_0001926201"/>
</dbReference>
<reference evidence="2 3" key="2">
    <citation type="submission" date="2018-11" db="EMBL/GenBank/DDBJ databases">
        <authorList>
            <consortium name="Pathogen Informatics"/>
        </authorList>
    </citation>
    <scope>NUCLEOTIDE SEQUENCE [LARGE SCALE GENOMIC DNA]</scope>
    <source>
        <strain evidence="2 3">MHpl1</strain>
    </source>
</reference>
<accession>A0A0N4X4H0</accession>
<evidence type="ECO:0000313" key="2">
    <source>
        <dbReference type="EMBL" id="VDO76040.1"/>
    </source>
</evidence>
<reference evidence="4" key="1">
    <citation type="submission" date="2017-02" db="UniProtKB">
        <authorList>
            <consortium name="WormBaseParasite"/>
        </authorList>
    </citation>
    <scope>IDENTIFICATION</scope>
</reference>
<keyword evidence="1" id="KW-0472">Membrane</keyword>
<proteinExistence type="predicted"/>
<organism evidence="4">
    <name type="scientific">Haemonchus placei</name>
    <name type="common">Barber's pole worm</name>
    <dbReference type="NCBI Taxonomy" id="6290"/>
    <lineage>
        <taxon>Eukaryota</taxon>
        <taxon>Metazoa</taxon>
        <taxon>Ecdysozoa</taxon>
        <taxon>Nematoda</taxon>
        <taxon>Chromadorea</taxon>
        <taxon>Rhabditida</taxon>
        <taxon>Rhabditina</taxon>
        <taxon>Rhabditomorpha</taxon>
        <taxon>Strongyloidea</taxon>
        <taxon>Trichostrongylidae</taxon>
        <taxon>Haemonchus</taxon>
    </lineage>
</organism>
<name>A0A0N4X4H0_HAEPC</name>
<evidence type="ECO:0000313" key="3">
    <source>
        <dbReference type="Proteomes" id="UP000268014"/>
    </source>
</evidence>
<evidence type="ECO:0000256" key="1">
    <source>
        <dbReference type="SAM" id="Phobius"/>
    </source>
</evidence>
<gene>
    <name evidence="2" type="ORF">HPLM_LOCUS19254</name>
</gene>
<dbReference type="Proteomes" id="UP000268014">
    <property type="component" value="Unassembled WGS sequence"/>
</dbReference>
<evidence type="ECO:0000313" key="4">
    <source>
        <dbReference type="WBParaSite" id="HPLM_0001926201-mRNA-1"/>
    </source>
</evidence>
<feature type="transmembrane region" description="Helical" evidence="1">
    <location>
        <begin position="15"/>
        <end position="36"/>
    </location>
</feature>
<keyword evidence="1" id="KW-0812">Transmembrane</keyword>
<protein>
    <submittedName>
        <fullName evidence="4">Pecanex-like protein</fullName>
    </submittedName>
</protein>
<dbReference type="EMBL" id="UZAF01021164">
    <property type="protein sequence ID" value="VDO76040.1"/>
    <property type="molecule type" value="Genomic_DNA"/>
</dbReference>
<keyword evidence="3" id="KW-1185">Reference proteome</keyword>
<dbReference type="AlphaFoldDB" id="A0A0N4X4H0"/>
<sequence>MSLQSGSEYPFKEHAYLNASGALFLLRLFVVPFLVYEWFIDILVSQWLEALIHISAGLVLSKANNLLLSCSISLPSELDDLGGWPKNQREPPSKTSHNTQWICPEIEVDICY</sequence>